<evidence type="ECO:0000256" key="2">
    <source>
        <dbReference type="SAM" id="SignalP"/>
    </source>
</evidence>
<dbReference type="InterPro" id="IPR002909">
    <property type="entry name" value="IPT_dom"/>
</dbReference>
<gene>
    <name evidence="4" type="ORF">J2Z77_000039</name>
</gene>
<feature type="chain" id="PRO_5047212094" description="IPT/TIG domain-containing protein" evidence="2">
    <location>
        <begin position="26"/>
        <end position="154"/>
    </location>
</feature>
<dbReference type="RefSeq" id="WP_189974026.1">
    <property type="nucleotide sequence ID" value="NZ_BMVL01000023.1"/>
</dbReference>
<dbReference type="Gene3D" id="2.60.40.10">
    <property type="entry name" value="Immunoglobulins"/>
    <property type="match status" value="1"/>
</dbReference>
<dbReference type="Pfam" id="PF01833">
    <property type="entry name" value="TIG"/>
    <property type="match status" value="1"/>
</dbReference>
<protein>
    <recommendedName>
        <fullName evidence="3">IPT/TIG domain-containing protein</fullName>
    </recommendedName>
</protein>
<accession>A0ABS4KW76</accession>
<keyword evidence="2" id="KW-0732">Signal</keyword>
<reference evidence="4 5" key="1">
    <citation type="submission" date="2021-03" db="EMBL/GenBank/DDBJ databases">
        <title>Genomic Encyclopedia of Type Strains, Phase IV (KMG-IV): sequencing the most valuable type-strain genomes for metagenomic binning, comparative biology and taxonomic classification.</title>
        <authorList>
            <person name="Goeker M."/>
        </authorList>
    </citation>
    <scope>NUCLEOTIDE SEQUENCE [LARGE SCALE GENOMIC DNA]</scope>
    <source>
        <strain evidence="4 5">DSM 40526</strain>
    </source>
</reference>
<name>A0ABS4KW76_STRAV</name>
<dbReference type="InterPro" id="IPR014756">
    <property type="entry name" value="Ig_E-set"/>
</dbReference>
<dbReference type="CDD" id="cd00102">
    <property type="entry name" value="IPT"/>
    <property type="match status" value="1"/>
</dbReference>
<evidence type="ECO:0000313" key="5">
    <source>
        <dbReference type="Proteomes" id="UP001519310"/>
    </source>
</evidence>
<keyword evidence="5" id="KW-1185">Reference proteome</keyword>
<dbReference type="SUPFAM" id="SSF81296">
    <property type="entry name" value="E set domains"/>
    <property type="match status" value="1"/>
</dbReference>
<organism evidence="4 5">
    <name type="scientific">Streptomyces avidinii</name>
    <dbReference type="NCBI Taxonomy" id="1895"/>
    <lineage>
        <taxon>Bacteria</taxon>
        <taxon>Bacillati</taxon>
        <taxon>Actinomycetota</taxon>
        <taxon>Actinomycetes</taxon>
        <taxon>Kitasatosporales</taxon>
        <taxon>Streptomycetaceae</taxon>
        <taxon>Streptomyces</taxon>
    </lineage>
</organism>
<feature type="region of interest" description="Disordered" evidence="1">
    <location>
        <begin position="26"/>
        <end position="55"/>
    </location>
</feature>
<sequence length="154" mass="15341">MRRIHPRAGILLAALALSTLPPVHSAPRAEAAGPAGPAGPAHCTPGAFPVLGPGAPDGAPEGRLVALRPDAGPVDGGTQVTLSGTGLTPYTRVLFGSLGPDGCFTGREAPDVVVLSDTALIATAPQWPAAEAVSVVAVTPCGQHTNPLAFTYVD</sequence>
<dbReference type="EMBL" id="JAGGLQ010000001">
    <property type="protein sequence ID" value="MBP2034255.1"/>
    <property type="molecule type" value="Genomic_DNA"/>
</dbReference>
<comment type="caution">
    <text evidence="4">The sequence shown here is derived from an EMBL/GenBank/DDBJ whole genome shotgun (WGS) entry which is preliminary data.</text>
</comment>
<dbReference type="InterPro" id="IPR013783">
    <property type="entry name" value="Ig-like_fold"/>
</dbReference>
<proteinExistence type="predicted"/>
<dbReference type="Proteomes" id="UP001519310">
    <property type="component" value="Unassembled WGS sequence"/>
</dbReference>
<evidence type="ECO:0000313" key="4">
    <source>
        <dbReference type="EMBL" id="MBP2034255.1"/>
    </source>
</evidence>
<feature type="signal peptide" evidence="2">
    <location>
        <begin position="1"/>
        <end position="25"/>
    </location>
</feature>
<feature type="compositionally biased region" description="Low complexity" evidence="1">
    <location>
        <begin position="26"/>
        <end position="47"/>
    </location>
</feature>
<feature type="domain" description="IPT/TIG" evidence="3">
    <location>
        <begin position="67"/>
        <end position="152"/>
    </location>
</feature>
<evidence type="ECO:0000259" key="3">
    <source>
        <dbReference type="Pfam" id="PF01833"/>
    </source>
</evidence>
<evidence type="ECO:0000256" key="1">
    <source>
        <dbReference type="SAM" id="MobiDB-lite"/>
    </source>
</evidence>